<evidence type="ECO:0000313" key="2">
    <source>
        <dbReference type="EMBL" id="KAL0083612.1"/>
    </source>
</evidence>
<reference evidence="2 3" key="1">
    <citation type="submission" date="2024-04" db="EMBL/GenBank/DDBJ databases">
        <title>Symmetric and asymmetric DNA N6-adenine methylation regulates different biological responses in Mucorales.</title>
        <authorList>
            <consortium name="Lawrence Berkeley National Laboratory"/>
            <person name="Lax C."/>
            <person name="Mondo S.J."/>
            <person name="Osorio-Concepcion M."/>
            <person name="Muszewska A."/>
            <person name="Corrochano-Luque M."/>
            <person name="Gutierrez G."/>
            <person name="Riley R."/>
            <person name="Lipzen A."/>
            <person name="Guo J."/>
            <person name="Hundley H."/>
            <person name="Amirebrahimi M."/>
            <person name="Ng V."/>
            <person name="Lorenzo-Gutierrez D."/>
            <person name="Binder U."/>
            <person name="Yang J."/>
            <person name="Song Y."/>
            <person name="Canovas D."/>
            <person name="Navarro E."/>
            <person name="Freitag M."/>
            <person name="Gabaldon T."/>
            <person name="Grigoriev I.V."/>
            <person name="Corrochano L.M."/>
            <person name="Nicolas F.E."/>
            <person name="Garre V."/>
        </authorList>
    </citation>
    <scope>NUCLEOTIDE SEQUENCE [LARGE SCALE GENOMIC DNA]</scope>
    <source>
        <strain evidence="2 3">L51</strain>
    </source>
</reference>
<feature type="compositionally biased region" description="Low complexity" evidence="1">
    <location>
        <begin position="513"/>
        <end position="559"/>
    </location>
</feature>
<keyword evidence="3" id="KW-1185">Reference proteome</keyword>
<feature type="compositionally biased region" description="Low complexity" evidence="1">
    <location>
        <begin position="108"/>
        <end position="133"/>
    </location>
</feature>
<evidence type="ECO:0000256" key="1">
    <source>
        <dbReference type="SAM" id="MobiDB-lite"/>
    </source>
</evidence>
<feature type="compositionally biased region" description="Polar residues" evidence="1">
    <location>
        <begin position="334"/>
        <end position="363"/>
    </location>
</feature>
<name>A0ABR3AX27_PHYBL</name>
<sequence>MTRRMAHQLTDEHGFKPNSFGYRYNRAVAVSLRAEKGKRNRMEYNGLLREMRGNQVRVWYPSLRQSDWLIIGSRRLRVLTDQEASELDNLGTELVRTMDTRAKDSEISTKLPTETKTPSPSTTETLPEPQSESVPKHVEETVEDTVEDTVEGEVEGIAEEPVEAPVPEPAPGPIKRGRGRPRKVALPVDPSNPHIVTIPKTPTKTALKKRNDSIKNGIKETKKAAAAAAMVVEMGTKDTEDALDYLTTGAFATRRAMRQLKDEHGFVPNPYGYVYDQPIEILNTRSSKNKFWERGRLIGMCPGKVLVRYDGWGEVYDEWVMVGSRRIRPAAAQIESSGDQKSSTMASTENTAPTSTLNGGSASTKKRAKQAARNDLLVTEANPEVEDEARKKRQHRVLGPEDYERLGLLAGSEKVEKIERRGRKKMVRDVETPKETETMKDKAVLIEEEPKPIEPSVEAPIVQNEDQEMAEPESDLTKPNGAMTVPEGTQNDLPVKRKKQKAKTQQRKRKPAKATSPSPSVSSSTSLQQTQAQTELSTELSTETETETPTPISTSIVSVAATEADHDTSTLTSSYRRHIPSDESNHGFVANVYGYDYLQHVQVLHLDKKWYEGRLVSMERNRVRVHYCGWLDKFDENIAVGSRRIQVIENDHEVVCIEPTYSERLEKMQEEKEKKAVEPEDAQVVKPSKRREVAPTVVPAPEEPVHGTHDMVEYHMEAVDGMEVEENDTWKVYCNQCNIIIKQFRYYCTYCETPSEGHDYQSFELCLR</sequence>
<proteinExistence type="predicted"/>
<accession>A0ABR3AX27</accession>
<feature type="compositionally biased region" description="Basic residues" evidence="1">
    <location>
        <begin position="496"/>
        <end position="512"/>
    </location>
</feature>
<gene>
    <name evidence="2" type="ORF">J3Q64DRAFT_1138065</name>
</gene>
<evidence type="ECO:0008006" key="4">
    <source>
        <dbReference type="Google" id="ProtNLM"/>
    </source>
</evidence>
<feature type="compositionally biased region" description="Basic and acidic residues" evidence="1">
    <location>
        <begin position="98"/>
        <end position="107"/>
    </location>
</feature>
<organism evidence="2 3">
    <name type="scientific">Phycomyces blakesleeanus</name>
    <dbReference type="NCBI Taxonomy" id="4837"/>
    <lineage>
        <taxon>Eukaryota</taxon>
        <taxon>Fungi</taxon>
        <taxon>Fungi incertae sedis</taxon>
        <taxon>Mucoromycota</taxon>
        <taxon>Mucoromycotina</taxon>
        <taxon>Mucoromycetes</taxon>
        <taxon>Mucorales</taxon>
        <taxon>Phycomycetaceae</taxon>
        <taxon>Phycomyces</taxon>
    </lineage>
</organism>
<dbReference type="EMBL" id="JBCLYO010000013">
    <property type="protein sequence ID" value="KAL0083612.1"/>
    <property type="molecule type" value="Genomic_DNA"/>
</dbReference>
<dbReference type="SUPFAM" id="SSF63748">
    <property type="entry name" value="Tudor/PWWP/MBT"/>
    <property type="match status" value="1"/>
</dbReference>
<feature type="compositionally biased region" description="Acidic residues" evidence="1">
    <location>
        <begin position="141"/>
        <end position="162"/>
    </location>
</feature>
<dbReference type="Gene3D" id="2.30.30.140">
    <property type="match status" value="2"/>
</dbReference>
<protein>
    <recommendedName>
        <fullName evidence="4">PWWP domain-containing protein</fullName>
    </recommendedName>
</protein>
<feature type="region of interest" description="Disordered" evidence="1">
    <location>
        <begin position="670"/>
        <end position="706"/>
    </location>
</feature>
<comment type="caution">
    <text evidence="2">The sequence shown here is derived from an EMBL/GenBank/DDBJ whole genome shotgun (WGS) entry which is preliminary data.</text>
</comment>
<feature type="region of interest" description="Disordered" evidence="1">
    <location>
        <begin position="333"/>
        <end position="375"/>
    </location>
</feature>
<evidence type="ECO:0000313" key="3">
    <source>
        <dbReference type="Proteomes" id="UP001448207"/>
    </source>
</evidence>
<dbReference type="Proteomes" id="UP001448207">
    <property type="component" value="Unassembled WGS sequence"/>
</dbReference>
<feature type="region of interest" description="Disordered" evidence="1">
    <location>
        <begin position="98"/>
        <end position="199"/>
    </location>
</feature>
<feature type="region of interest" description="Disordered" evidence="1">
    <location>
        <begin position="466"/>
        <end position="571"/>
    </location>
</feature>